<dbReference type="Proteomes" id="UP000734854">
    <property type="component" value="Unassembled WGS sequence"/>
</dbReference>
<organism evidence="3 4">
    <name type="scientific">Zingiber officinale</name>
    <name type="common">Ginger</name>
    <name type="synonym">Amomum zingiber</name>
    <dbReference type="NCBI Taxonomy" id="94328"/>
    <lineage>
        <taxon>Eukaryota</taxon>
        <taxon>Viridiplantae</taxon>
        <taxon>Streptophyta</taxon>
        <taxon>Embryophyta</taxon>
        <taxon>Tracheophyta</taxon>
        <taxon>Spermatophyta</taxon>
        <taxon>Magnoliopsida</taxon>
        <taxon>Liliopsida</taxon>
        <taxon>Zingiberales</taxon>
        <taxon>Zingiberaceae</taxon>
        <taxon>Zingiber</taxon>
    </lineage>
</organism>
<dbReference type="InterPro" id="IPR046960">
    <property type="entry name" value="PPR_At4g14850-like_plant"/>
</dbReference>
<dbReference type="Pfam" id="PF13041">
    <property type="entry name" value="PPR_2"/>
    <property type="match status" value="2"/>
</dbReference>
<proteinExistence type="predicted"/>
<reference evidence="3 4" key="1">
    <citation type="submission" date="2020-08" db="EMBL/GenBank/DDBJ databases">
        <title>Plant Genome Project.</title>
        <authorList>
            <person name="Zhang R.-G."/>
        </authorList>
    </citation>
    <scope>NUCLEOTIDE SEQUENCE [LARGE SCALE GENOMIC DNA]</scope>
    <source>
        <tissue evidence="3">Rhizome</tissue>
    </source>
</reference>
<dbReference type="FunFam" id="1.25.40.10:FF:000427">
    <property type="entry name" value="Pentatricopeptide repeat-containing protein chloroplastic"/>
    <property type="match status" value="1"/>
</dbReference>
<accession>A0A8J5EXS1</accession>
<feature type="repeat" description="PPR" evidence="2">
    <location>
        <begin position="292"/>
        <end position="326"/>
    </location>
</feature>
<comment type="caution">
    <text evidence="3">The sequence shown here is derived from an EMBL/GenBank/DDBJ whole genome shotgun (WGS) entry which is preliminary data.</text>
</comment>
<name>A0A8J5EXS1_ZINOF</name>
<dbReference type="FunFam" id="1.25.40.10:FF:000090">
    <property type="entry name" value="Pentatricopeptide repeat-containing protein, chloroplastic"/>
    <property type="match status" value="1"/>
</dbReference>
<dbReference type="InterPro" id="IPR002885">
    <property type="entry name" value="PPR_rpt"/>
</dbReference>
<dbReference type="Pfam" id="PF01535">
    <property type="entry name" value="PPR"/>
    <property type="match status" value="2"/>
</dbReference>
<dbReference type="EMBL" id="JACMSC010000018">
    <property type="protein sequence ID" value="KAG6475238.1"/>
    <property type="molecule type" value="Genomic_DNA"/>
</dbReference>
<dbReference type="Pfam" id="PF20431">
    <property type="entry name" value="E_motif"/>
    <property type="match status" value="1"/>
</dbReference>
<dbReference type="PANTHER" id="PTHR47926:SF412">
    <property type="entry name" value="PENTATRICOPEPTIDE REPEAT-CONTAINING PROTEIN"/>
    <property type="match status" value="1"/>
</dbReference>
<evidence type="ECO:0000256" key="1">
    <source>
        <dbReference type="ARBA" id="ARBA00022737"/>
    </source>
</evidence>
<dbReference type="AlphaFoldDB" id="A0A8J5EXS1"/>
<feature type="repeat" description="PPR" evidence="2">
    <location>
        <begin position="191"/>
        <end position="225"/>
    </location>
</feature>
<dbReference type="GO" id="GO:0003723">
    <property type="term" value="F:RNA binding"/>
    <property type="evidence" value="ECO:0007669"/>
    <property type="project" value="InterPro"/>
</dbReference>
<dbReference type="Gene3D" id="1.25.40.10">
    <property type="entry name" value="Tetratricopeptide repeat domain"/>
    <property type="match status" value="4"/>
</dbReference>
<evidence type="ECO:0000313" key="3">
    <source>
        <dbReference type="EMBL" id="KAG6475238.1"/>
    </source>
</evidence>
<protein>
    <recommendedName>
        <fullName evidence="5">Pentatricopeptide repeat-containing protein</fullName>
    </recommendedName>
</protein>
<gene>
    <name evidence="3" type="ORF">ZIOFF_064456</name>
</gene>
<dbReference type="NCBIfam" id="TIGR00756">
    <property type="entry name" value="PPR"/>
    <property type="match status" value="3"/>
</dbReference>
<evidence type="ECO:0000313" key="4">
    <source>
        <dbReference type="Proteomes" id="UP000734854"/>
    </source>
</evidence>
<keyword evidence="1" id="KW-0677">Repeat</keyword>
<evidence type="ECO:0000256" key="2">
    <source>
        <dbReference type="PROSITE-ProRule" id="PRU00708"/>
    </source>
</evidence>
<keyword evidence="4" id="KW-1185">Reference proteome</keyword>
<dbReference type="InterPro" id="IPR011990">
    <property type="entry name" value="TPR-like_helical_dom_sf"/>
</dbReference>
<dbReference type="PROSITE" id="PS51375">
    <property type="entry name" value="PPR"/>
    <property type="match status" value="2"/>
</dbReference>
<sequence>MKLERGGLLGQSLAHSVWQDAMISPTSRRISSLFLRATSLLHFLQLHSFLLKTAFDHHPAVASKLIASICLFSLPHARSLLSGLSFPPPVFIWNTLIRAYDDSEFPHEAIRIFSTLRRVEVVRPNHITYPFVLRACARASLHRVGETVHGLIVKAGFLDDSYVGNTLLHMYSCCGLLECAHQVFDGMSVRDVVSWTSMIQGCLSCGHPPEALRVFFEMKRVNVKPNSVTLLNLLSASSYLGSPRIGQSIHSYIIVNNMKLDVALGAALVGMYAKCGLLEEAYQVFKSMEKQDLQSWTIMISGFVDHGQWKRAINLFSQMEASGFRPDSTIFSIILCSCSHLGMVDEGQKMFARMVEEFHITPTIEHYGCMVDLFGRAGLLETAYKFIKNMPIIPNNVILRSFLGACRENGKFIGIDEDFMRILLEKEPGLGSNYVIAANMSALSGKWNEVEKMRSNISKKGLRKVRACSWVEGSLELPDRRRLTESPR</sequence>
<dbReference type="GO" id="GO:0009451">
    <property type="term" value="P:RNA modification"/>
    <property type="evidence" value="ECO:0007669"/>
    <property type="project" value="InterPro"/>
</dbReference>
<dbReference type="InterPro" id="IPR046848">
    <property type="entry name" value="E_motif"/>
</dbReference>
<dbReference type="PANTHER" id="PTHR47926">
    <property type="entry name" value="PENTATRICOPEPTIDE REPEAT-CONTAINING PROTEIN"/>
    <property type="match status" value="1"/>
</dbReference>
<evidence type="ECO:0008006" key="5">
    <source>
        <dbReference type="Google" id="ProtNLM"/>
    </source>
</evidence>